<reference evidence="1" key="2">
    <citation type="journal article" date="2015" name="Fish Shellfish Immunol.">
        <title>Early steps in the European eel (Anguilla anguilla)-Vibrio vulnificus interaction in the gills: Role of the RtxA13 toxin.</title>
        <authorList>
            <person name="Callol A."/>
            <person name="Pajuelo D."/>
            <person name="Ebbesson L."/>
            <person name="Teles M."/>
            <person name="MacKenzie S."/>
            <person name="Amaro C."/>
        </authorList>
    </citation>
    <scope>NUCLEOTIDE SEQUENCE</scope>
</reference>
<evidence type="ECO:0000313" key="1">
    <source>
        <dbReference type="EMBL" id="JAH61722.1"/>
    </source>
</evidence>
<organism evidence="1">
    <name type="scientific">Anguilla anguilla</name>
    <name type="common">European freshwater eel</name>
    <name type="synonym">Muraena anguilla</name>
    <dbReference type="NCBI Taxonomy" id="7936"/>
    <lineage>
        <taxon>Eukaryota</taxon>
        <taxon>Metazoa</taxon>
        <taxon>Chordata</taxon>
        <taxon>Craniata</taxon>
        <taxon>Vertebrata</taxon>
        <taxon>Euteleostomi</taxon>
        <taxon>Actinopterygii</taxon>
        <taxon>Neopterygii</taxon>
        <taxon>Teleostei</taxon>
        <taxon>Anguilliformes</taxon>
        <taxon>Anguillidae</taxon>
        <taxon>Anguilla</taxon>
    </lineage>
</organism>
<sequence>MSLLISLPHSFMPQTDGSGGWRERKNRMNECSSALLVVCPSQCCAVVYTNDVYHRLNQNRSNSKPFRL</sequence>
<proteinExistence type="predicted"/>
<dbReference type="AlphaFoldDB" id="A0A0E9U7M7"/>
<protein>
    <submittedName>
        <fullName evidence="1">Uncharacterized protein</fullName>
    </submittedName>
</protein>
<accession>A0A0E9U7M7</accession>
<reference evidence="1" key="1">
    <citation type="submission" date="2014-11" db="EMBL/GenBank/DDBJ databases">
        <authorList>
            <person name="Amaro Gonzalez C."/>
        </authorList>
    </citation>
    <scope>NUCLEOTIDE SEQUENCE</scope>
</reference>
<dbReference type="EMBL" id="GBXM01046855">
    <property type="protein sequence ID" value="JAH61722.1"/>
    <property type="molecule type" value="Transcribed_RNA"/>
</dbReference>
<name>A0A0E9U7M7_ANGAN</name>